<keyword evidence="2" id="KW-1185">Reference proteome</keyword>
<gene>
    <name evidence="1" type="ORF">MLD38_016362</name>
</gene>
<sequence>MGLGIDIQDLLTASSPSLDLFAFSSGDGRIKVWDTLKNQIVSEFSDLMEDESMEMDIKPERGHLSVDYTCMKWFSVSSKKKRKHGSSLLILGTGSGDVLALDVSSGLLKWRVTECHPGGVASIFSPVKHHALIQQGSTNGLSAISVSPDGKWLAAASLQLKIFNCSDEKKKQKFPGHPCLWRKIYCCLES</sequence>
<dbReference type="Proteomes" id="UP001057402">
    <property type="component" value="Chromosome 4"/>
</dbReference>
<reference evidence="2" key="1">
    <citation type="journal article" date="2023" name="Front. Plant Sci.">
        <title>Chromosomal-level genome assembly of Melastoma candidum provides insights into trichome evolution.</title>
        <authorList>
            <person name="Zhong Y."/>
            <person name="Wu W."/>
            <person name="Sun C."/>
            <person name="Zou P."/>
            <person name="Liu Y."/>
            <person name="Dai S."/>
            <person name="Zhou R."/>
        </authorList>
    </citation>
    <scope>NUCLEOTIDE SEQUENCE [LARGE SCALE GENOMIC DNA]</scope>
</reference>
<accession>A0ACB9RIF7</accession>
<evidence type="ECO:0000313" key="2">
    <source>
        <dbReference type="Proteomes" id="UP001057402"/>
    </source>
</evidence>
<organism evidence="1 2">
    <name type="scientific">Melastoma candidum</name>
    <dbReference type="NCBI Taxonomy" id="119954"/>
    <lineage>
        <taxon>Eukaryota</taxon>
        <taxon>Viridiplantae</taxon>
        <taxon>Streptophyta</taxon>
        <taxon>Embryophyta</taxon>
        <taxon>Tracheophyta</taxon>
        <taxon>Spermatophyta</taxon>
        <taxon>Magnoliopsida</taxon>
        <taxon>eudicotyledons</taxon>
        <taxon>Gunneridae</taxon>
        <taxon>Pentapetalae</taxon>
        <taxon>rosids</taxon>
        <taxon>malvids</taxon>
        <taxon>Myrtales</taxon>
        <taxon>Melastomataceae</taxon>
        <taxon>Melastomatoideae</taxon>
        <taxon>Melastomateae</taxon>
        <taxon>Melastoma</taxon>
    </lineage>
</organism>
<comment type="caution">
    <text evidence="1">The sequence shown here is derived from an EMBL/GenBank/DDBJ whole genome shotgun (WGS) entry which is preliminary data.</text>
</comment>
<dbReference type="EMBL" id="CM042883">
    <property type="protein sequence ID" value="KAI4378946.1"/>
    <property type="molecule type" value="Genomic_DNA"/>
</dbReference>
<proteinExistence type="predicted"/>
<protein>
    <submittedName>
        <fullName evidence="1">Uncharacterized protein</fullName>
    </submittedName>
</protein>
<name>A0ACB9RIF7_9MYRT</name>
<evidence type="ECO:0000313" key="1">
    <source>
        <dbReference type="EMBL" id="KAI4378946.1"/>
    </source>
</evidence>